<protein>
    <submittedName>
        <fullName evidence="2">Spore cortex biosynthesis protein YabQ</fullName>
    </submittedName>
</protein>
<dbReference type="STRING" id="1884432.SAMN05518683_12125"/>
<keyword evidence="1" id="KW-0472">Membrane</keyword>
<feature type="transmembrane region" description="Helical" evidence="1">
    <location>
        <begin position="108"/>
        <end position="132"/>
    </location>
</feature>
<dbReference type="OrthoDB" id="1653819at2"/>
<feature type="transmembrane region" description="Helical" evidence="1">
    <location>
        <begin position="138"/>
        <end position="158"/>
    </location>
</feature>
<dbReference type="AlphaFoldDB" id="A0A1I5WM15"/>
<keyword evidence="1" id="KW-0812">Transmembrane</keyword>
<reference evidence="3" key="1">
    <citation type="submission" date="2016-10" db="EMBL/GenBank/DDBJ databases">
        <authorList>
            <person name="Varghese N."/>
            <person name="Submissions S."/>
        </authorList>
    </citation>
    <scope>NUCLEOTIDE SEQUENCE [LARGE SCALE GENOMIC DNA]</scope>
    <source>
        <strain evidence="3">S7</strain>
    </source>
</reference>
<evidence type="ECO:0000313" key="2">
    <source>
        <dbReference type="EMBL" id="SFQ20426.1"/>
    </source>
</evidence>
<keyword evidence="3" id="KW-1185">Reference proteome</keyword>
<sequence>MTLAVQFQTMAAMLVMGMGAGVCLDVYERLFVRIIRSSWIRAGGDMMFWFLQALLVFYVLFQMNSGELRFYIFPGLAVGFFVYRYLGRASFLRILEFFCRMGYGMYRIFRAVVTVLVLHPLKFILQLAAASVMMGLTIIKNFLFLCLRILLLPLKGLVHVGRPAAKRVLPAPVLAFLKKTTDIMMNRRKDE</sequence>
<organism evidence="2 3">
    <name type="scientific">Salibacterium halotolerans</name>
    <dbReference type="NCBI Taxonomy" id="1884432"/>
    <lineage>
        <taxon>Bacteria</taxon>
        <taxon>Bacillati</taxon>
        <taxon>Bacillota</taxon>
        <taxon>Bacilli</taxon>
        <taxon>Bacillales</taxon>
        <taxon>Bacillaceae</taxon>
    </lineage>
</organism>
<feature type="transmembrane region" description="Helical" evidence="1">
    <location>
        <begin position="6"/>
        <end position="27"/>
    </location>
</feature>
<dbReference type="Proteomes" id="UP000198892">
    <property type="component" value="Unassembled WGS sequence"/>
</dbReference>
<dbReference type="EMBL" id="FOXD01000021">
    <property type="protein sequence ID" value="SFQ20426.1"/>
    <property type="molecule type" value="Genomic_DNA"/>
</dbReference>
<proteinExistence type="predicted"/>
<dbReference type="RefSeq" id="WP_093338695.1">
    <property type="nucleotide sequence ID" value="NZ_FOXD01000021.1"/>
</dbReference>
<dbReference type="Pfam" id="PF09578">
    <property type="entry name" value="Spore_YabQ"/>
    <property type="match status" value="1"/>
</dbReference>
<name>A0A1I5WM15_9BACI</name>
<dbReference type="NCBIfam" id="TIGR02893">
    <property type="entry name" value="spore_yabQ"/>
    <property type="match status" value="1"/>
</dbReference>
<evidence type="ECO:0000313" key="3">
    <source>
        <dbReference type="Proteomes" id="UP000198892"/>
    </source>
</evidence>
<keyword evidence="1" id="KW-1133">Transmembrane helix</keyword>
<gene>
    <name evidence="2" type="ORF">SAMN05518683_12125</name>
</gene>
<dbReference type="InterPro" id="IPR019074">
    <property type="entry name" value="YabQ"/>
</dbReference>
<evidence type="ECO:0000256" key="1">
    <source>
        <dbReference type="SAM" id="Phobius"/>
    </source>
</evidence>
<feature type="transmembrane region" description="Helical" evidence="1">
    <location>
        <begin position="39"/>
        <end position="62"/>
    </location>
</feature>
<feature type="transmembrane region" description="Helical" evidence="1">
    <location>
        <begin position="68"/>
        <end position="87"/>
    </location>
</feature>
<accession>A0A1I5WM15</accession>